<protein>
    <submittedName>
        <fullName evidence="1">Uncharacterized protein</fullName>
    </submittedName>
</protein>
<sequence>MANIATNLFFASTENENDLDRIEAFLNENFGECYIERMDDILKAEFSSRWEYPEKEINKLVDSLEAKNEIYMRILTHELEDEYVSFRKFSQGKWEIKL</sequence>
<accession>A0A1H3YJQ5</accession>
<dbReference type="AlphaFoldDB" id="A0A1H3YJQ5"/>
<evidence type="ECO:0000313" key="1">
    <source>
        <dbReference type="EMBL" id="SEA11182.1"/>
    </source>
</evidence>
<organism evidence="1 2">
    <name type="scientific">Bacteroides xylanisolvens</name>
    <dbReference type="NCBI Taxonomy" id="371601"/>
    <lineage>
        <taxon>Bacteria</taxon>
        <taxon>Pseudomonadati</taxon>
        <taxon>Bacteroidota</taxon>
        <taxon>Bacteroidia</taxon>
        <taxon>Bacteroidales</taxon>
        <taxon>Bacteroidaceae</taxon>
        <taxon>Bacteroides</taxon>
    </lineage>
</organism>
<proteinExistence type="predicted"/>
<dbReference type="Proteomes" id="UP000183040">
    <property type="component" value="Unassembled WGS sequence"/>
</dbReference>
<dbReference type="RefSeq" id="WP_074704770.1">
    <property type="nucleotide sequence ID" value="NZ_FNRP01000002.1"/>
</dbReference>
<gene>
    <name evidence="1" type="ORF">SAMN04487924_102228</name>
</gene>
<reference evidence="1 2" key="1">
    <citation type="submission" date="2016-10" db="EMBL/GenBank/DDBJ databases">
        <authorList>
            <person name="de Groot N.N."/>
        </authorList>
    </citation>
    <scope>NUCLEOTIDE SEQUENCE [LARGE SCALE GENOMIC DNA]</scope>
    <source>
        <strain evidence="1 2">NLAE-zl-G339</strain>
    </source>
</reference>
<evidence type="ECO:0000313" key="2">
    <source>
        <dbReference type="Proteomes" id="UP000183040"/>
    </source>
</evidence>
<dbReference type="EMBL" id="FNRP01000002">
    <property type="protein sequence ID" value="SEA11182.1"/>
    <property type="molecule type" value="Genomic_DNA"/>
</dbReference>
<name>A0A1H3YJQ5_9BACE</name>